<proteinExistence type="predicted"/>
<feature type="transmembrane region" description="Helical" evidence="8">
    <location>
        <begin position="129"/>
        <end position="153"/>
    </location>
</feature>
<evidence type="ECO:0000256" key="8">
    <source>
        <dbReference type="SAM" id="Phobius"/>
    </source>
</evidence>
<evidence type="ECO:0000313" key="10">
    <source>
        <dbReference type="Proteomes" id="UP000177039"/>
    </source>
</evidence>
<comment type="caution">
    <text evidence="9">The sequence shown here is derived from an EMBL/GenBank/DDBJ whole genome shotgun (WGS) entry which is preliminary data.</text>
</comment>
<evidence type="ECO:0000313" key="9">
    <source>
        <dbReference type="EMBL" id="OGE00181.1"/>
    </source>
</evidence>
<evidence type="ECO:0000256" key="6">
    <source>
        <dbReference type="ARBA" id="ARBA00040302"/>
    </source>
</evidence>
<evidence type="ECO:0000256" key="7">
    <source>
        <dbReference type="ARBA" id="ARBA00041910"/>
    </source>
</evidence>
<evidence type="ECO:0000256" key="2">
    <source>
        <dbReference type="ARBA" id="ARBA00022692"/>
    </source>
</evidence>
<feature type="transmembrane region" description="Helical" evidence="8">
    <location>
        <begin position="60"/>
        <end position="83"/>
    </location>
</feature>
<dbReference type="PANTHER" id="PTHR23294:SF0">
    <property type="entry name" value="UNC93-LIKE PROTEIN MFSD11"/>
    <property type="match status" value="1"/>
</dbReference>
<comment type="subcellular location">
    <subcellularLocation>
        <location evidence="1">Membrane</location>
        <topology evidence="1">Multi-pass membrane protein</topology>
    </subcellularLocation>
</comment>
<organism evidence="9 10">
    <name type="scientific">Candidatus Curtissbacteria bacterium RIFCSPLOWO2_01_FULL_42_50</name>
    <dbReference type="NCBI Taxonomy" id="1797730"/>
    <lineage>
        <taxon>Bacteria</taxon>
        <taxon>Candidatus Curtissiibacteriota</taxon>
    </lineage>
</organism>
<dbReference type="Gene3D" id="1.20.1250.20">
    <property type="entry name" value="MFS general substrate transporter like domains"/>
    <property type="match status" value="1"/>
</dbReference>
<evidence type="ECO:0000256" key="3">
    <source>
        <dbReference type="ARBA" id="ARBA00022989"/>
    </source>
</evidence>
<dbReference type="AlphaFoldDB" id="A0A1F5H7T2"/>
<protein>
    <recommendedName>
        <fullName evidence="6">UNC93-like protein MFSD11</fullName>
    </recommendedName>
    <alternativeName>
        <fullName evidence="7">Major facilitator superfamily domain-containing protein 11</fullName>
    </alternativeName>
</protein>
<dbReference type="SUPFAM" id="SSF103473">
    <property type="entry name" value="MFS general substrate transporter"/>
    <property type="match status" value="1"/>
</dbReference>
<name>A0A1F5H7T2_9BACT</name>
<feature type="transmembrane region" description="Helical" evidence="8">
    <location>
        <begin position="89"/>
        <end position="109"/>
    </location>
</feature>
<dbReference type="InterPro" id="IPR036259">
    <property type="entry name" value="MFS_trans_sf"/>
</dbReference>
<keyword evidence="4 8" id="KW-0472">Membrane</keyword>
<sequence>MLVGSTIYSLFILSLLSKNILLVYFASSLLGIAAALLWTGQNSYLIRVSNQKSYGTASGFFYSIFTLGSGVGVLFLGFLIAKFHYEIPLLWYSFLPLAGFLFLTGLTDLKVKQQTSQFKLAAKFLTNIIPLRLSIFYFAFSFINGLVFGIIPIDI</sequence>
<reference evidence="9 10" key="1">
    <citation type="journal article" date="2016" name="Nat. Commun.">
        <title>Thousands of microbial genomes shed light on interconnected biogeochemical processes in an aquifer system.</title>
        <authorList>
            <person name="Anantharaman K."/>
            <person name="Brown C.T."/>
            <person name="Hug L.A."/>
            <person name="Sharon I."/>
            <person name="Castelle C.J."/>
            <person name="Probst A.J."/>
            <person name="Thomas B.C."/>
            <person name="Singh A."/>
            <person name="Wilkins M.J."/>
            <person name="Karaoz U."/>
            <person name="Brodie E.L."/>
            <person name="Williams K.H."/>
            <person name="Hubbard S.S."/>
            <person name="Banfield J.F."/>
        </authorList>
    </citation>
    <scope>NUCLEOTIDE SEQUENCE [LARGE SCALE GENOMIC DNA]</scope>
</reference>
<evidence type="ECO:0000256" key="5">
    <source>
        <dbReference type="ARBA" id="ARBA00023180"/>
    </source>
</evidence>
<keyword evidence="2 8" id="KW-0812">Transmembrane</keyword>
<dbReference type="Proteomes" id="UP000177039">
    <property type="component" value="Unassembled WGS sequence"/>
</dbReference>
<evidence type="ECO:0000256" key="4">
    <source>
        <dbReference type="ARBA" id="ARBA00023136"/>
    </source>
</evidence>
<dbReference type="InterPro" id="IPR010291">
    <property type="entry name" value="Ion_channel_UNC-93"/>
</dbReference>
<feature type="transmembrane region" description="Helical" evidence="8">
    <location>
        <begin position="20"/>
        <end position="39"/>
    </location>
</feature>
<evidence type="ECO:0000256" key="1">
    <source>
        <dbReference type="ARBA" id="ARBA00004141"/>
    </source>
</evidence>
<gene>
    <name evidence="9" type="ORF">A3B54_02145</name>
</gene>
<dbReference type="EMBL" id="MFBT01000005">
    <property type="protein sequence ID" value="OGE00181.1"/>
    <property type="molecule type" value="Genomic_DNA"/>
</dbReference>
<dbReference type="PANTHER" id="PTHR23294">
    <property type="entry name" value="ET TRANSLATION PRODUCT-RELATED"/>
    <property type="match status" value="1"/>
</dbReference>
<keyword evidence="5" id="KW-0325">Glycoprotein</keyword>
<keyword evidence="3 8" id="KW-1133">Transmembrane helix</keyword>
<dbReference type="InterPro" id="IPR051617">
    <property type="entry name" value="UNC-93-like_regulator"/>
</dbReference>
<accession>A0A1F5H7T2</accession>
<dbReference type="Pfam" id="PF05978">
    <property type="entry name" value="UNC-93"/>
    <property type="match status" value="1"/>
</dbReference>
<dbReference type="GO" id="GO:0016020">
    <property type="term" value="C:membrane"/>
    <property type="evidence" value="ECO:0007669"/>
    <property type="project" value="UniProtKB-SubCell"/>
</dbReference>